<dbReference type="Gene3D" id="3.40.50.720">
    <property type="entry name" value="NAD(P)-binding Rossmann-like Domain"/>
    <property type="match status" value="1"/>
</dbReference>
<comment type="caution">
    <text evidence="6">The sequence shown here is derived from an EMBL/GenBank/DDBJ whole genome shotgun (WGS) entry which is preliminary data.</text>
</comment>
<evidence type="ECO:0000313" key="7">
    <source>
        <dbReference type="Proteomes" id="UP001314170"/>
    </source>
</evidence>
<dbReference type="Pfam" id="PF01370">
    <property type="entry name" value="Epimerase"/>
    <property type="match status" value="1"/>
</dbReference>
<organism evidence="6 7">
    <name type="scientific">Dovyalis caffra</name>
    <dbReference type="NCBI Taxonomy" id="77055"/>
    <lineage>
        <taxon>Eukaryota</taxon>
        <taxon>Viridiplantae</taxon>
        <taxon>Streptophyta</taxon>
        <taxon>Embryophyta</taxon>
        <taxon>Tracheophyta</taxon>
        <taxon>Spermatophyta</taxon>
        <taxon>Magnoliopsida</taxon>
        <taxon>eudicotyledons</taxon>
        <taxon>Gunneridae</taxon>
        <taxon>Pentapetalae</taxon>
        <taxon>rosids</taxon>
        <taxon>fabids</taxon>
        <taxon>Malpighiales</taxon>
        <taxon>Salicaceae</taxon>
        <taxon>Flacourtieae</taxon>
        <taxon>Dovyalis</taxon>
    </lineage>
</organism>
<proteinExistence type="inferred from homology"/>
<dbReference type="InterPro" id="IPR001509">
    <property type="entry name" value="Epimerase_deHydtase"/>
</dbReference>
<dbReference type="AlphaFoldDB" id="A0AAV1S7F4"/>
<comment type="similarity">
    <text evidence="1">Belongs to the NAD(P)-dependent epimerase/dehydratase family.</text>
</comment>
<dbReference type="GO" id="GO:0016853">
    <property type="term" value="F:isomerase activity"/>
    <property type="evidence" value="ECO:0007669"/>
    <property type="project" value="UniProtKB-KW"/>
</dbReference>
<feature type="region of interest" description="Disordered" evidence="4">
    <location>
        <begin position="298"/>
        <end position="319"/>
    </location>
</feature>
<evidence type="ECO:0000256" key="3">
    <source>
        <dbReference type="ARBA" id="ARBA00023235"/>
    </source>
</evidence>
<feature type="domain" description="NAD-dependent epimerase/dehydratase" evidence="5">
    <location>
        <begin position="57"/>
        <end position="269"/>
    </location>
</feature>
<dbReference type="Proteomes" id="UP001314170">
    <property type="component" value="Unassembled WGS sequence"/>
</dbReference>
<name>A0AAV1S7F4_9ROSI</name>
<evidence type="ECO:0000259" key="5">
    <source>
        <dbReference type="Pfam" id="PF01370"/>
    </source>
</evidence>
<dbReference type="SUPFAM" id="SSF51735">
    <property type="entry name" value="NAD(P)-binding Rossmann-fold domains"/>
    <property type="match status" value="1"/>
</dbReference>
<protein>
    <recommendedName>
        <fullName evidence="5">NAD-dependent epimerase/dehydratase domain-containing protein</fullName>
    </recommendedName>
</protein>
<keyword evidence="7" id="KW-1185">Reference proteome</keyword>
<dbReference type="InterPro" id="IPR036291">
    <property type="entry name" value="NAD(P)-bd_dom_sf"/>
</dbReference>
<dbReference type="PANTHER" id="PTHR43574">
    <property type="entry name" value="EPIMERASE-RELATED"/>
    <property type="match status" value="1"/>
</dbReference>
<dbReference type="CDD" id="cd05266">
    <property type="entry name" value="SDR_a4"/>
    <property type="match status" value="1"/>
</dbReference>
<evidence type="ECO:0000313" key="6">
    <source>
        <dbReference type="EMBL" id="CAK7346317.1"/>
    </source>
</evidence>
<accession>A0AAV1S7F4</accession>
<gene>
    <name evidence="6" type="ORF">DCAF_LOCUS18990</name>
</gene>
<evidence type="ECO:0000256" key="4">
    <source>
        <dbReference type="SAM" id="MobiDB-lite"/>
    </source>
</evidence>
<dbReference type="EMBL" id="CAWUPB010001173">
    <property type="protein sequence ID" value="CAK7346317.1"/>
    <property type="molecule type" value="Genomic_DNA"/>
</dbReference>
<evidence type="ECO:0000256" key="2">
    <source>
        <dbReference type="ARBA" id="ARBA00023027"/>
    </source>
</evidence>
<keyword evidence="3" id="KW-0413">Isomerase</keyword>
<evidence type="ECO:0000256" key="1">
    <source>
        <dbReference type="ARBA" id="ARBA00007637"/>
    </source>
</evidence>
<keyword evidence="2" id="KW-0520">NAD</keyword>
<reference evidence="6 7" key="1">
    <citation type="submission" date="2024-01" db="EMBL/GenBank/DDBJ databases">
        <authorList>
            <person name="Waweru B."/>
        </authorList>
    </citation>
    <scope>NUCLEOTIDE SEQUENCE [LARGE SCALE GENOMIC DNA]</scope>
</reference>
<sequence length="355" mass="39646">MDVYQFKTPGRFPLRVGHLPPISNKTSSFLPRLASFTTGSHSLADKPESESLNRMFILGMGFVGQFFAQSLKKEGWIVTGTCTSKAKKKQLEEKGFDVCLFDANQPELSTLNALKLYTHLLVSIPPVSCAGDLVLWHEELLRNMLLDGNLQWLCYLSSTSVYGHCGGAWVDEDYTTSPTSELAKLRLVAEEKWLNLGQGLGLSTRVFRLGGIYGPGRSAVDTIIKQEPLSEGQKMRTSRQYTSRVHVEDICQALKASIYTPSSRGIYNIVDDDPAPREEVFTYAEDLIENKWPGRTKRSTDYASAVSPTKKANSRGDKRVSNMRMKRELGVKLLHPSYKSGLLSIIDQMEKPISL</sequence>